<dbReference type="SUPFAM" id="SSF52058">
    <property type="entry name" value="L domain-like"/>
    <property type="match status" value="1"/>
</dbReference>
<keyword evidence="3" id="KW-0677">Repeat</keyword>
<dbReference type="PANTHER" id="PTHR24373:SF378">
    <property type="entry name" value="FI03225P-RELATED"/>
    <property type="match status" value="1"/>
</dbReference>
<dbReference type="STRING" id="7070.D2A4H3"/>
<dbReference type="InterPro" id="IPR003591">
    <property type="entry name" value="Leu-rich_rpt_typical-subtyp"/>
</dbReference>
<dbReference type="InterPro" id="IPR026906">
    <property type="entry name" value="LRR_5"/>
</dbReference>
<keyword evidence="6" id="KW-1185">Reference proteome</keyword>
<dbReference type="InParanoid" id="D2A4H3"/>
<dbReference type="PANTHER" id="PTHR24373">
    <property type="entry name" value="SLIT RELATED LEUCINE-RICH REPEAT NEURONAL PROTEIN"/>
    <property type="match status" value="1"/>
</dbReference>
<dbReference type="Gene3D" id="3.80.10.10">
    <property type="entry name" value="Ribonuclease Inhibitor"/>
    <property type="match status" value="2"/>
</dbReference>
<dbReference type="Pfam" id="PF13855">
    <property type="entry name" value="LRR_8"/>
    <property type="match status" value="1"/>
</dbReference>
<reference evidence="5 6" key="2">
    <citation type="journal article" date="2010" name="Nucleic Acids Res.">
        <title>BeetleBase in 2010: revisions to provide comprehensive genomic information for Tribolium castaneum.</title>
        <authorList>
            <person name="Kim H.S."/>
            <person name="Murphy T."/>
            <person name="Xia J."/>
            <person name="Caragea D."/>
            <person name="Park Y."/>
            <person name="Beeman R.W."/>
            <person name="Lorenzen M.D."/>
            <person name="Butcher S."/>
            <person name="Manak J.R."/>
            <person name="Brown S.J."/>
        </authorList>
    </citation>
    <scope>GENOME REANNOTATION</scope>
    <source>
        <strain evidence="5 6">Georgia GA2</strain>
    </source>
</reference>
<evidence type="ECO:0000313" key="5">
    <source>
        <dbReference type="EMBL" id="EFA05217.1"/>
    </source>
</evidence>
<dbReference type="PROSITE" id="PS51450">
    <property type="entry name" value="LRR"/>
    <property type="match status" value="1"/>
</dbReference>
<dbReference type="PhylomeDB" id="D2A4H3"/>
<accession>D2A4H3</accession>
<proteinExistence type="predicted"/>
<dbReference type="Proteomes" id="UP000007266">
    <property type="component" value="Linkage group 6"/>
</dbReference>
<dbReference type="SMART" id="SM00369">
    <property type="entry name" value="LRR_TYP"/>
    <property type="match status" value="5"/>
</dbReference>
<dbReference type="InterPro" id="IPR001611">
    <property type="entry name" value="Leu-rich_rpt"/>
</dbReference>
<dbReference type="Pfam" id="PF13306">
    <property type="entry name" value="LRR_5"/>
    <property type="match status" value="1"/>
</dbReference>
<evidence type="ECO:0000256" key="3">
    <source>
        <dbReference type="ARBA" id="ARBA00022737"/>
    </source>
</evidence>
<dbReference type="eggNOG" id="KOG4237">
    <property type="taxonomic scope" value="Eukaryota"/>
</dbReference>
<dbReference type="HOGENOM" id="CLU_954184_0_0_1"/>
<sequence length="292" mass="33625">MKHFMFAFFVFLFVRLMTSSVCNKEFEETFCENYTFYPNLTLNSAATHRVTIRNAKGSILPENFAKLFQVTELKISESQITSVTAGALCSLLPNLTSITISNNRQFPKITKEVFQGCQNIKRIILDDLQMENNALIDALELQALTLNNTIFPPRLEGLDSVKSLTVQHSNYTIIEKDLFIHLKSLKFLDLQYNKIRTIVPGSFEQLSQLKVLNLADNELDLTWNEFDGLKSLKVLFLERNKFTKVNVTKLVASLPNLERIFFSPDQLETKNRKEIEDIFPKLNITFIYGFSK</sequence>
<evidence type="ECO:0000256" key="1">
    <source>
        <dbReference type="ARBA" id="ARBA00022614"/>
    </source>
</evidence>
<reference evidence="5 6" key="1">
    <citation type="journal article" date="2008" name="Nature">
        <title>The genome of the model beetle and pest Tribolium castaneum.</title>
        <authorList>
            <consortium name="Tribolium Genome Sequencing Consortium"/>
            <person name="Richards S."/>
            <person name="Gibbs R.A."/>
            <person name="Weinstock G.M."/>
            <person name="Brown S.J."/>
            <person name="Denell R."/>
            <person name="Beeman R.W."/>
            <person name="Gibbs R."/>
            <person name="Beeman R.W."/>
            <person name="Brown S.J."/>
            <person name="Bucher G."/>
            <person name="Friedrich M."/>
            <person name="Grimmelikhuijzen C.J."/>
            <person name="Klingler M."/>
            <person name="Lorenzen M."/>
            <person name="Richards S."/>
            <person name="Roth S."/>
            <person name="Schroder R."/>
            <person name="Tautz D."/>
            <person name="Zdobnov E.M."/>
            <person name="Muzny D."/>
            <person name="Gibbs R.A."/>
            <person name="Weinstock G.M."/>
            <person name="Attaway T."/>
            <person name="Bell S."/>
            <person name="Buhay C.J."/>
            <person name="Chandrabose M.N."/>
            <person name="Chavez D."/>
            <person name="Clerk-Blankenburg K.P."/>
            <person name="Cree A."/>
            <person name="Dao M."/>
            <person name="Davis C."/>
            <person name="Chacko J."/>
            <person name="Dinh H."/>
            <person name="Dugan-Rocha S."/>
            <person name="Fowler G."/>
            <person name="Garner T.T."/>
            <person name="Garnes J."/>
            <person name="Gnirke A."/>
            <person name="Hawes A."/>
            <person name="Hernandez J."/>
            <person name="Hines S."/>
            <person name="Holder M."/>
            <person name="Hume J."/>
            <person name="Jhangiani S.N."/>
            <person name="Joshi V."/>
            <person name="Khan Z.M."/>
            <person name="Jackson L."/>
            <person name="Kovar C."/>
            <person name="Kowis A."/>
            <person name="Lee S."/>
            <person name="Lewis L.R."/>
            <person name="Margolis J."/>
            <person name="Morgan M."/>
            <person name="Nazareth L.V."/>
            <person name="Nguyen N."/>
            <person name="Okwuonu G."/>
            <person name="Parker D."/>
            <person name="Richards S."/>
            <person name="Ruiz S.J."/>
            <person name="Santibanez J."/>
            <person name="Savard J."/>
            <person name="Scherer S.E."/>
            <person name="Schneider B."/>
            <person name="Sodergren E."/>
            <person name="Tautz D."/>
            <person name="Vattahil S."/>
            <person name="Villasana D."/>
            <person name="White C.S."/>
            <person name="Wright R."/>
            <person name="Park Y."/>
            <person name="Beeman R.W."/>
            <person name="Lord J."/>
            <person name="Oppert B."/>
            <person name="Lorenzen M."/>
            <person name="Brown S."/>
            <person name="Wang L."/>
            <person name="Savard J."/>
            <person name="Tautz D."/>
            <person name="Richards S."/>
            <person name="Weinstock G."/>
            <person name="Gibbs R.A."/>
            <person name="Liu Y."/>
            <person name="Worley K."/>
            <person name="Weinstock G."/>
            <person name="Elsik C.G."/>
            <person name="Reese J.T."/>
            <person name="Elhaik E."/>
            <person name="Landan G."/>
            <person name="Graur D."/>
            <person name="Arensburger P."/>
            <person name="Atkinson P."/>
            <person name="Beeman R.W."/>
            <person name="Beidler J."/>
            <person name="Brown S.J."/>
            <person name="Demuth J.P."/>
            <person name="Drury D.W."/>
            <person name="Du Y.Z."/>
            <person name="Fujiwara H."/>
            <person name="Lorenzen M."/>
            <person name="Maselli V."/>
            <person name="Osanai M."/>
            <person name="Park Y."/>
            <person name="Robertson H.M."/>
            <person name="Tu Z."/>
            <person name="Wang J.J."/>
            <person name="Wang S."/>
            <person name="Richards S."/>
            <person name="Song H."/>
            <person name="Zhang L."/>
            <person name="Sodergren E."/>
            <person name="Werner D."/>
            <person name="Stanke M."/>
            <person name="Morgenstern B."/>
            <person name="Solovyev V."/>
            <person name="Kosarev P."/>
            <person name="Brown G."/>
            <person name="Chen H.C."/>
            <person name="Ermolaeva O."/>
            <person name="Hlavina W."/>
            <person name="Kapustin Y."/>
            <person name="Kiryutin B."/>
            <person name="Kitts P."/>
            <person name="Maglott D."/>
            <person name="Pruitt K."/>
            <person name="Sapojnikov V."/>
            <person name="Souvorov A."/>
            <person name="Mackey A.J."/>
            <person name="Waterhouse R.M."/>
            <person name="Wyder S."/>
            <person name="Zdobnov E.M."/>
            <person name="Zdobnov E.M."/>
            <person name="Wyder S."/>
            <person name="Kriventseva E.V."/>
            <person name="Kadowaki T."/>
            <person name="Bork P."/>
            <person name="Aranda M."/>
            <person name="Bao R."/>
            <person name="Beermann A."/>
            <person name="Berns N."/>
            <person name="Bolognesi R."/>
            <person name="Bonneton F."/>
            <person name="Bopp D."/>
            <person name="Brown S.J."/>
            <person name="Bucher G."/>
            <person name="Butts T."/>
            <person name="Chaumot A."/>
            <person name="Denell R.E."/>
            <person name="Ferrier D.E."/>
            <person name="Friedrich M."/>
            <person name="Gordon C.M."/>
            <person name="Jindra M."/>
            <person name="Klingler M."/>
            <person name="Lan Q."/>
            <person name="Lattorff H.M."/>
            <person name="Laudet V."/>
            <person name="von Levetsow C."/>
            <person name="Liu Z."/>
            <person name="Lutz R."/>
            <person name="Lynch J.A."/>
            <person name="da Fonseca R.N."/>
            <person name="Posnien N."/>
            <person name="Reuter R."/>
            <person name="Roth S."/>
            <person name="Savard J."/>
            <person name="Schinko J.B."/>
            <person name="Schmitt C."/>
            <person name="Schoppmeier M."/>
            <person name="Schroder R."/>
            <person name="Shippy T.D."/>
            <person name="Simonnet F."/>
            <person name="Marques-Souza H."/>
            <person name="Tautz D."/>
            <person name="Tomoyasu Y."/>
            <person name="Trauner J."/>
            <person name="Van der Zee M."/>
            <person name="Vervoort M."/>
            <person name="Wittkopp N."/>
            <person name="Wimmer E.A."/>
            <person name="Yang X."/>
            <person name="Jones A.K."/>
            <person name="Sattelle D.B."/>
            <person name="Ebert P.R."/>
            <person name="Nelson D."/>
            <person name="Scott J.G."/>
            <person name="Beeman R.W."/>
            <person name="Muthukrishnan S."/>
            <person name="Kramer K.J."/>
            <person name="Arakane Y."/>
            <person name="Beeman R.W."/>
            <person name="Zhu Q."/>
            <person name="Hogenkamp D."/>
            <person name="Dixit R."/>
            <person name="Oppert B."/>
            <person name="Jiang H."/>
            <person name="Zou Z."/>
            <person name="Marshall J."/>
            <person name="Elpidina E."/>
            <person name="Vinokurov K."/>
            <person name="Oppert C."/>
            <person name="Zou Z."/>
            <person name="Evans J."/>
            <person name="Lu Z."/>
            <person name="Zhao P."/>
            <person name="Sumathipala N."/>
            <person name="Altincicek B."/>
            <person name="Vilcinskas A."/>
            <person name="Williams M."/>
            <person name="Hultmark D."/>
            <person name="Hetru C."/>
            <person name="Jiang H."/>
            <person name="Grimmelikhuijzen C.J."/>
            <person name="Hauser F."/>
            <person name="Cazzamali G."/>
            <person name="Williamson M."/>
            <person name="Park Y."/>
            <person name="Li B."/>
            <person name="Tanaka Y."/>
            <person name="Predel R."/>
            <person name="Neupert S."/>
            <person name="Schachtner J."/>
            <person name="Verleyen P."/>
            <person name="Raible F."/>
            <person name="Bork P."/>
            <person name="Friedrich M."/>
            <person name="Walden K.K."/>
            <person name="Robertson H.M."/>
            <person name="Angeli S."/>
            <person name="Foret S."/>
            <person name="Bucher G."/>
            <person name="Schuetz S."/>
            <person name="Maleszka R."/>
            <person name="Wimmer E.A."/>
            <person name="Beeman R.W."/>
            <person name="Lorenzen M."/>
            <person name="Tomoyasu Y."/>
            <person name="Miller S.C."/>
            <person name="Grossmann D."/>
            <person name="Bucher G."/>
        </authorList>
    </citation>
    <scope>NUCLEOTIDE SEQUENCE [LARGE SCALE GENOMIC DNA]</scope>
    <source>
        <strain evidence="5 6">Georgia GA2</strain>
    </source>
</reference>
<keyword evidence="2 4" id="KW-0732">Signal</keyword>
<organism evidence="5 6">
    <name type="scientific">Tribolium castaneum</name>
    <name type="common">Red flour beetle</name>
    <dbReference type="NCBI Taxonomy" id="7070"/>
    <lineage>
        <taxon>Eukaryota</taxon>
        <taxon>Metazoa</taxon>
        <taxon>Ecdysozoa</taxon>
        <taxon>Arthropoda</taxon>
        <taxon>Hexapoda</taxon>
        <taxon>Insecta</taxon>
        <taxon>Pterygota</taxon>
        <taxon>Neoptera</taxon>
        <taxon>Endopterygota</taxon>
        <taxon>Coleoptera</taxon>
        <taxon>Polyphaga</taxon>
        <taxon>Cucujiformia</taxon>
        <taxon>Tenebrionidae</taxon>
        <taxon>Tenebrionidae incertae sedis</taxon>
        <taxon>Tribolium</taxon>
    </lineage>
</organism>
<feature type="chain" id="PRO_5003028331" evidence="4">
    <location>
        <begin position="20"/>
        <end position="292"/>
    </location>
</feature>
<evidence type="ECO:0000256" key="2">
    <source>
        <dbReference type="ARBA" id="ARBA00022729"/>
    </source>
</evidence>
<gene>
    <name evidence="5" type="primary">GLEAN_15358</name>
    <name evidence="5" type="ORF">TcasGA2_TC015358</name>
</gene>
<name>D2A4H3_TRICA</name>
<evidence type="ECO:0000256" key="4">
    <source>
        <dbReference type="SAM" id="SignalP"/>
    </source>
</evidence>
<protein>
    <submittedName>
        <fullName evidence="5">Protein flightless-1-like Protein</fullName>
    </submittedName>
</protein>
<dbReference type="InterPro" id="IPR032675">
    <property type="entry name" value="LRR_dom_sf"/>
</dbReference>
<dbReference type="InterPro" id="IPR050328">
    <property type="entry name" value="Dev_Immune_Receptor"/>
</dbReference>
<keyword evidence="1" id="KW-0433">Leucine-rich repeat</keyword>
<dbReference type="AlphaFoldDB" id="D2A4H3"/>
<dbReference type="EMBL" id="KQ971344">
    <property type="protein sequence ID" value="EFA05217.1"/>
    <property type="molecule type" value="Genomic_DNA"/>
</dbReference>
<evidence type="ECO:0000313" key="6">
    <source>
        <dbReference type="Proteomes" id="UP000007266"/>
    </source>
</evidence>
<feature type="signal peptide" evidence="4">
    <location>
        <begin position="1"/>
        <end position="19"/>
    </location>
</feature>